<dbReference type="Proteomes" id="UP001152803">
    <property type="component" value="Unassembled WGS sequence"/>
</dbReference>
<evidence type="ECO:0000256" key="1">
    <source>
        <dbReference type="ARBA" id="ARBA00008874"/>
    </source>
</evidence>
<evidence type="ECO:0000256" key="6">
    <source>
        <dbReference type="ARBA" id="ARBA00022777"/>
    </source>
</evidence>
<comment type="similarity">
    <text evidence="1">Belongs to the protein kinase superfamily. STE Ser/Thr protein kinase family. STE20 subfamily.</text>
</comment>
<dbReference type="InterPro" id="IPR051585">
    <property type="entry name" value="STE20_Ser/Thr_Kinases"/>
</dbReference>
<name>A0A9Q1HU08_CONCO</name>
<keyword evidence="3" id="KW-0723">Serine/threonine-protein kinase</keyword>
<evidence type="ECO:0000256" key="5">
    <source>
        <dbReference type="ARBA" id="ARBA00022679"/>
    </source>
</evidence>
<evidence type="ECO:0000256" key="8">
    <source>
        <dbReference type="ARBA" id="ARBA00048679"/>
    </source>
</evidence>
<feature type="compositionally biased region" description="Basic and acidic residues" evidence="10">
    <location>
        <begin position="195"/>
        <end position="205"/>
    </location>
</feature>
<feature type="region of interest" description="Disordered" evidence="10">
    <location>
        <begin position="195"/>
        <end position="214"/>
    </location>
</feature>
<keyword evidence="9" id="KW-0175">Coiled coil</keyword>
<sequence length="484" mass="57591">MGGLEDVAKREEAMEERSAENGSLATTSQRTDQDLPDGTCLESNKTPTAEDCPQPSNSRNKISKVVPGPDGEITHNRKTVKKTRKFMVDGREMSVTTSKVINDSDSKGDQMRSVRRQELHALKLLQKEEQREYTQLDQRLQQQREQMFRHIEQEMTSKKKYYDGELERVERQYRQQSERMEAEHTVRLRDEAHRLKAQQERETSRRGAALRADPREEQRFMQKQQQELNEALQRAVQDHKRKVASMEWEITAKSQQLKRARESVIWELEQRHLQEKYHLFKQQVKEQYSLQRQQLIKRHSKDKERASRFHQTLLEEQRTLQVQERAQLQRSQRAETKARLAQYKLDLRAQGLSGPEQRQHLTQFVSEEESRQKQERQSLQQTHEAQLNELQEQCDGNIAELQQIQNEKLQLLVDREKKKIRGLEDEHTLELNEWRDKLACRKEVLEEDLARRRREKDGARRRASEPESRNTSRRPRFLNSISFS</sequence>
<dbReference type="GO" id="GO:0004674">
    <property type="term" value="F:protein serine/threonine kinase activity"/>
    <property type="evidence" value="ECO:0007669"/>
    <property type="project" value="UniProtKB-KW"/>
</dbReference>
<comment type="caution">
    <text evidence="11">The sequence shown here is derived from an EMBL/GenBank/DDBJ whole genome shotgun (WGS) entry which is preliminary data.</text>
</comment>
<feature type="region of interest" description="Disordered" evidence="10">
    <location>
        <begin position="1"/>
        <end position="75"/>
    </location>
</feature>
<dbReference type="EC" id="2.7.11.1" evidence="2"/>
<evidence type="ECO:0000256" key="10">
    <source>
        <dbReference type="SAM" id="MobiDB-lite"/>
    </source>
</evidence>
<reference evidence="11" key="1">
    <citation type="journal article" date="2023" name="Science">
        <title>Genome structures resolve the early diversification of teleost fishes.</title>
        <authorList>
            <person name="Parey E."/>
            <person name="Louis A."/>
            <person name="Montfort J."/>
            <person name="Bouchez O."/>
            <person name="Roques C."/>
            <person name="Iampietro C."/>
            <person name="Lluch J."/>
            <person name="Castinel A."/>
            <person name="Donnadieu C."/>
            <person name="Desvignes T."/>
            <person name="Floi Bucao C."/>
            <person name="Jouanno E."/>
            <person name="Wen M."/>
            <person name="Mejri S."/>
            <person name="Dirks R."/>
            <person name="Jansen H."/>
            <person name="Henkel C."/>
            <person name="Chen W.J."/>
            <person name="Zahm M."/>
            <person name="Cabau C."/>
            <person name="Klopp C."/>
            <person name="Thompson A.W."/>
            <person name="Robinson-Rechavi M."/>
            <person name="Braasch I."/>
            <person name="Lecointre G."/>
            <person name="Bobe J."/>
            <person name="Postlethwait J.H."/>
            <person name="Berthelot C."/>
            <person name="Roest Crollius H."/>
            <person name="Guiguen Y."/>
        </authorList>
    </citation>
    <scope>NUCLEOTIDE SEQUENCE</scope>
    <source>
        <strain evidence="11">Concon-B</strain>
    </source>
</reference>
<evidence type="ECO:0000256" key="3">
    <source>
        <dbReference type="ARBA" id="ARBA00022527"/>
    </source>
</evidence>
<feature type="compositionally biased region" description="Polar residues" evidence="10">
    <location>
        <begin position="20"/>
        <end position="30"/>
    </location>
</feature>
<evidence type="ECO:0000256" key="2">
    <source>
        <dbReference type="ARBA" id="ARBA00012513"/>
    </source>
</evidence>
<comment type="catalytic activity">
    <reaction evidence="7">
        <text>L-threonyl-[protein] + ATP = O-phospho-L-threonyl-[protein] + ADP + H(+)</text>
        <dbReference type="Rhea" id="RHEA:46608"/>
        <dbReference type="Rhea" id="RHEA-COMP:11060"/>
        <dbReference type="Rhea" id="RHEA-COMP:11605"/>
        <dbReference type="ChEBI" id="CHEBI:15378"/>
        <dbReference type="ChEBI" id="CHEBI:30013"/>
        <dbReference type="ChEBI" id="CHEBI:30616"/>
        <dbReference type="ChEBI" id="CHEBI:61977"/>
        <dbReference type="ChEBI" id="CHEBI:456216"/>
        <dbReference type="EC" id="2.7.11.1"/>
    </reaction>
</comment>
<gene>
    <name evidence="11" type="ORF">COCON_G00168190</name>
</gene>
<comment type="catalytic activity">
    <reaction evidence="8">
        <text>L-seryl-[protein] + ATP = O-phospho-L-seryl-[protein] + ADP + H(+)</text>
        <dbReference type="Rhea" id="RHEA:17989"/>
        <dbReference type="Rhea" id="RHEA-COMP:9863"/>
        <dbReference type="Rhea" id="RHEA-COMP:11604"/>
        <dbReference type="ChEBI" id="CHEBI:15378"/>
        <dbReference type="ChEBI" id="CHEBI:29999"/>
        <dbReference type="ChEBI" id="CHEBI:30616"/>
        <dbReference type="ChEBI" id="CHEBI:83421"/>
        <dbReference type="ChEBI" id="CHEBI:456216"/>
        <dbReference type="EC" id="2.7.11.1"/>
    </reaction>
</comment>
<accession>A0A9Q1HU08</accession>
<dbReference type="AlphaFoldDB" id="A0A9Q1HU08"/>
<protein>
    <recommendedName>
        <fullName evidence="2">non-specific serine/threonine protein kinase</fullName>
        <ecNumber evidence="2">2.7.11.1</ecNumber>
    </recommendedName>
</protein>
<evidence type="ECO:0000256" key="7">
    <source>
        <dbReference type="ARBA" id="ARBA00047899"/>
    </source>
</evidence>
<dbReference type="PANTHER" id="PTHR46538">
    <property type="entry name" value="PROTEIN KINASE DOMAIN-CONTAINING PROTEIN"/>
    <property type="match status" value="1"/>
</dbReference>
<evidence type="ECO:0000313" key="11">
    <source>
        <dbReference type="EMBL" id="KAJ8261096.1"/>
    </source>
</evidence>
<dbReference type="InterPro" id="IPR022165">
    <property type="entry name" value="PKK"/>
</dbReference>
<keyword evidence="6" id="KW-0418">Kinase</keyword>
<evidence type="ECO:0000313" key="12">
    <source>
        <dbReference type="Proteomes" id="UP001152803"/>
    </source>
</evidence>
<keyword evidence="12" id="KW-1185">Reference proteome</keyword>
<feature type="coiled-coil region" evidence="9">
    <location>
        <begin position="222"/>
        <end position="249"/>
    </location>
</feature>
<feature type="compositionally biased region" description="Basic and acidic residues" evidence="10">
    <location>
        <begin position="451"/>
        <end position="470"/>
    </location>
</feature>
<evidence type="ECO:0000256" key="4">
    <source>
        <dbReference type="ARBA" id="ARBA00022553"/>
    </source>
</evidence>
<keyword evidence="4" id="KW-0597">Phosphoprotein</keyword>
<dbReference type="OrthoDB" id="10027016at2759"/>
<dbReference type="Pfam" id="PF12474">
    <property type="entry name" value="PKK"/>
    <property type="match status" value="2"/>
</dbReference>
<evidence type="ECO:0000256" key="9">
    <source>
        <dbReference type="SAM" id="Coils"/>
    </source>
</evidence>
<feature type="compositionally biased region" description="Basic and acidic residues" evidence="10">
    <location>
        <begin position="1"/>
        <end position="19"/>
    </location>
</feature>
<dbReference type="EMBL" id="JAFJMO010000012">
    <property type="protein sequence ID" value="KAJ8261096.1"/>
    <property type="molecule type" value="Genomic_DNA"/>
</dbReference>
<proteinExistence type="inferred from homology"/>
<keyword evidence="5" id="KW-0808">Transferase</keyword>
<dbReference type="PANTHER" id="PTHR46538:SF4">
    <property type="entry name" value="NON-SPECIFIC SERINE_THREONINE PROTEIN KINASE"/>
    <property type="match status" value="1"/>
</dbReference>
<organism evidence="11 12">
    <name type="scientific">Conger conger</name>
    <name type="common">Conger eel</name>
    <name type="synonym">Muraena conger</name>
    <dbReference type="NCBI Taxonomy" id="82655"/>
    <lineage>
        <taxon>Eukaryota</taxon>
        <taxon>Metazoa</taxon>
        <taxon>Chordata</taxon>
        <taxon>Craniata</taxon>
        <taxon>Vertebrata</taxon>
        <taxon>Euteleostomi</taxon>
        <taxon>Actinopterygii</taxon>
        <taxon>Neopterygii</taxon>
        <taxon>Teleostei</taxon>
        <taxon>Anguilliformes</taxon>
        <taxon>Congridae</taxon>
        <taxon>Conger</taxon>
    </lineage>
</organism>
<feature type="region of interest" description="Disordered" evidence="10">
    <location>
        <begin position="451"/>
        <end position="484"/>
    </location>
</feature>